<protein>
    <submittedName>
        <fullName evidence="6">Guanylate cyclase domain-containing protein</fullName>
    </submittedName>
    <submittedName>
        <fullName evidence="5">J domain-containing protein</fullName>
    </submittedName>
</protein>
<dbReference type="PANTHER" id="PTHR44145:SF3">
    <property type="entry name" value="DNAJ HOMOLOG SUBFAMILY A MEMBER 3, MITOCHONDRIAL"/>
    <property type="match status" value="1"/>
</dbReference>
<keyword evidence="4" id="KW-1185">Reference proteome</keyword>
<organism evidence="5">
    <name type="scientific">Strongyloides stercoralis</name>
    <name type="common">Threadworm</name>
    <dbReference type="NCBI Taxonomy" id="6248"/>
    <lineage>
        <taxon>Eukaryota</taxon>
        <taxon>Metazoa</taxon>
        <taxon>Ecdysozoa</taxon>
        <taxon>Nematoda</taxon>
        <taxon>Chromadorea</taxon>
        <taxon>Rhabditida</taxon>
        <taxon>Tylenchina</taxon>
        <taxon>Panagrolaimomorpha</taxon>
        <taxon>Strongyloidoidea</taxon>
        <taxon>Strongyloididae</taxon>
        <taxon>Strongyloides</taxon>
    </lineage>
</organism>
<keyword evidence="2" id="KW-1133">Transmembrane helix</keyword>
<dbReference type="SUPFAM" id="SSF46565">
    <property type="entry name" value="Chaperone J-domain"/>
    <property type="match status" value="1"/>
</dbReference>
<dbReference type="InterPro" id="IPR001623">
    <property type="entry name" value="DnaJ_domain"/>
</dbReference>
<dbReference type="Proteomes" id="UP000035681">
    <property type="component" value="Unplaced"/>
</dbReference>
<dbReference type="Pfam" id="PF00226">
    <property type="entry name" value="DnaJ"/>
    <property type="match status" value="1"/>
</dbReference>
<feature type="transmembrane region" description="Helical" evidence="2">
    <location>
        <begin position="203"/>
        <end position="221"/>
    </location>
</feature>
<reference evidence="5" key="1">
    <citation type="submission" date="2015-08" db="UniProtKB">
        <authorList>
            <consortium name="WormBaseParasite"/>
        </authorList>
    </citation>
    <scope>IDENTIFICATION</scope>
</reference>
<dbReference type="AlphaFoldDB" id="A0A0K0DWB6"/>
<sequence>MLRIIEIHSYRRVDRDASQKDIKKAFYELSKKHHPDMNPGNHEKAAETFSQVAKAYEILSNNFKRKEYDETIRPPPRGYSDVRRGSHFTQSKKNYTDLNIDLKDFESFQRSARIRRGVHEKYDMPDEFFAKFGGKKFKSKLSEDEIPHTFNYKDRVSAEREIEEEKILKEIEEEQKKSRYPLPTFEQLIQQQKERKYKESLKLNIAAASIFGTLLFVLAFSKLR</sequence>
<dbReference type="PANTHER" id="PTHR44145">
    <property type="entry name" value="DNAJ HOMOLOG SUBFAMILY A MEMBER 3, MITOCHONDRIAL"/>
    <property type="match status" value="1"/>
</dbReference>
<dbReference type="PROSITE" id="PS50076">
    <property type="entry name" value="DNAJ_2"/>
    <property type="match status" value="1"/>
</dbReference>
<evidence type="ECO:0000256" key="1">
    <source>
        <dbReference type="ARBA" id="ARBA00023186"/>
    </source>
</evidence>
<dbReference type="InterPro" id="IPR051938">
    <property type="entry name" value="Apopto_cytoskel_mod"/>
</dbReference>
<keyword evidence="2" id="KW-0472">Membrane</keyword>
<dbReference type="InterPro" id="IPR036869">
    <property type="entry name" value="J_dom_sf"/>
</dbReference>
<evidence type="ECO:0000313" key="6">
    <source>
        <dbReference type="WBParaSite" id="TCONS_00008773.p1"/>
    </source>
</evidence>
<keyword evidence="1" id="KW-0143">Chaperone</keyword>
<dbReference type="InterPro" id="IPR018253">
    <property type="entry name" value="DnaJ_domain_CS"/>
</dbReference>
<dbReference type="STRING" id="6248.A0A0K0DWB6"/>
<dbReference type="PRINTS" id="PR00625">
    <property type="entry name" value="JDOMAIN"/>
</dbReference>
<dbReference type="WBParaSite" id="TCONS_00008773.p1">
    <property type="protein sequence ID" value="TCONS_00008773.p1"/>
    <property type="gene ID" value="XLOC_006662"/>
</dbReference>
<proteinExistence type="predicted"/>
<evidence type="ECO:0000313" key="5">
    <source>
        <dbReference type="WBParaSite" id="SSTP_0000153300.1"/>
    </source>
</evidence>
<evidence type="ECO:0000256" key="2">
    <source>
        <dbReference type="SAM" id="Phobius"/>
    </source>
</evidence>
<dbReference type="PROSITE" id="PS00636">
    <property type="entry name" value="DNAJ_1"/>
    <property type="match status" value="1"/>
</dbReference>
<dbReference type="WBParaSite" id="SSTP_0000153300.1">
    <property type="protein sequence ID" value="SSTP_0000153300.1"/>
    <property type="gene ID" value="SSTP_0000153300"/>
</dbReference>
<evidence type="ECO:0000259" key="3">
    <source>
        <dbReference type="PROSITE" id="PS50076"/>
    </source>
</evidence>
<feature type="domain" description="J" evidence="3">
    <location>
        <begin position="1"/>
        <end position="72"/>
    </location>
</feature>
<name>A0A0K0DWB6_STRER</name>
<accession>A0A0K0DWB6</accession>
<dbReference type="CDD" id="cd06257">
    <property type="entry name" value="DnaJ"/>
    <property type="match status" value="1"/>
</dbReference>
<evidence type="ECO:0000313" key="4">
    <source>
        <dbReference type="Proteomes" id="UP000035681"/>
    </source>
</evidence>
<dbReference type="SMART" id="SM00271">
    <property type="entry name" value="DnaJ"/>
    <property type="match status" value="1"/>
</dbReference>
<dbReference type="Gene3D" id="1.10.287.110">
    <property type="entry name" value="DnaJ domain"/>
    <property type="match status" value="1"/>
</dbReference>
<keyword evidence="2" id="KW-0812">Transmembrane</keyword>